<dbReference type="RefSeq" id="WP_345167713.1">
    <property type="nucleotide sequence ID" value="NZ_BAABJK010000006.1"/>
</dbReference>
<evidence type="ECO:0000313" key="6">
    <source>
        <dbReference type="Proteomes" id="UP001501692"/>
    </source>
</evidence>
<dbReference type="InterPro" id="IPR003715">
    <property type="entry name" value="Poly_export_N"/>
</dbReference>
<sequence>MITPKFKLNFFITLVIVSFFVTSCVTKKDIIYFQNAKDFETVVDTDTFSAKLKVGDEVSIIVSTFDPTLSAPYNALTQAANQGGGGGQMMGYIIDVDGNIDFPVLGKVKLIGLTVDEARQLFKKKFEEGKLLKDPVILIRLLNYRVIIEGAVNGPGVYNVSGERMTILEGLAMAGGLSINGRRDNILVIRDFNGTKTYSRVDLTSKEIFNSPVYYLTQNDYIYVEPNNSAISAASGDSRLTSILGVTGTILGLVLIFVSVN</sequence>
<evidence type="ECO:0000259" key="4">
    <source>
        <dbReference type="Pfam" id="PF10531"/>
    </source>
</evidence>
<gene>
    <name evidence="5" type="ORF">GCM10023315_19130</name>
</gene>
<protein>
    <submittedName>
        <fullName evidence="5">Polysaccharide biosynthesis/export family protein</fullName>
    </submittedName>
</protein>
<dbReference type="InterPro" id="IPR019554">
    <property type="entry name" value="Soluble_ligand-bd"/>
</dbReference>
<feature type="domain" description="Soluble ligand binding" evidence="4">
    <location>
        <begin position="148"/>
        <end position="191"/>
    </location>
</feature>
<dbReference type="Gene3D" id="3.30.1950.10">
    <property type="entry name" value="wza like domain"/>
    <property type="match status" value="1"/>
</dbReference>
<keyword evidence="2" id="KW-0812">Transmembrane</keyword>
<reference evidence="6" key="1">
    <citation type="journal article" date="2019" name="Int. J. Syst. Evol. Microbiol.">
        <title>The Global Catalogue of Microorganisms (GCM) 10K type strain sequencing project: providing services to taxonomists for standard genome sequencing and annotation.</title>
        <authorList>
            <consortium name="The Broad Institute Genomics Platform"/>
            <consortium name="The Broad Institute Genome Sequencing Center for Infectious Disease"/>
            <person name="Wu L."/>
            <person name="Ma J."/>
        </authorList>
    </citation>
    <scope>NUCLEOTIDE SEQUENCE [LARGE SCALE GENOMIC DNA]</scope>
    <source>
        <strain evidence="6">JCM 18287</strain>
    </source>
</reference>
<organism evidence="5 6">
    <name type="scientific">Algibacter aquimarinus</name>
    <dbReference type="NCBI Taxonomy" id="1136748"/>
    <lineage>
        <taxon>Bacteria</taxon>
        <taxon>Pseudomonadati</taxon>
        <taxon>Bacteroidota</taxon>
        <taxon>Flavobacteriia</taxon>
        <taxon>Flavobacteriales</taxon>
        <taxon>Flavobacteriaceae</taxon>
        <taxon>Algibacter</taxon>
    </lineage>
</organism>
<evidence type="ECO:0000259" key="3">
    <source>
        <dbReference type="Pfam" id="PF02563"/>
    </source>
</evidence>
<feature type="transmembrane region" description="Helical" evidence="2">
    <location>
        <begin position="240"/>
        <end position="260"/>
    </location>
</feature>
<keyword evidence="1" id="KW-0732">Signal</keyword>
<comment type="caution">
    <text evidence="5">The sequence shown here is derived from an EMBL/GenBank/DDBJ whole genome shotgun (WGS) entry which is preliminary data.</text>
</comment>
<dbReference type="Pfam" id="PF10531">
    <property type="entry name" value="SLBB"/>
    <property type="match status" value="1"/>
</dbReference>
<dbReference type="InterPro" id="IPR049712">
    <property type="entry name" value="Poly_export"/>
</dbReference>
<dbReference type="PANTHER" id="PTHR33619">
    <property type="entry name" value="POLYSACCHARIDE EXPORT PROTEIN GFCE-RELATED"/>
    <property type="match status" value="1"/>
</dbReference>
<name>A0ABP9HFG1_9FLAO</name>
<dbReference type="Proteomes" id="UP001501692">
    <property type="component" value="Unassembled WGS sequence"/>
</dbReference>
<keyword evidence="2" id="KW-1133">Transmembrane helix</keyword>
<proteinExistence type="predicted"/>
<dbReference type="PROSITE" id="PS51257">
    <property type="entry name" value="PROKAR_LIPOPROTEIN"/>
    <property type="match status" value="1"/>
</dbReference>
<feature type="domain" description="Polysaccharide export protein N-terminal" evidence="3">
    <location>
        <begin position="50"/>
        <end position="141"/>
    </location>
</feature>
<evidence type="ECO:0000256" key="2">
    <source>
        <dbReference type="SAM" id="Phobius"/>
    </source>
</evidence>
<dbReference type="EMBL" id="BAABJK010000006">
    <property type="protein sequence ID" value="GAA4969573.1"/>
    <property type="molecule type" value="Genomic_DNA"/>
</dbReference>
<accession>A0ABP9HFG1</accession>
<evidence type="ECO:0000313" key="5">
    <source>
        <dbReference type="EMBL" id="GAA4969573.1"/>
    </source>
</evidence>
<dbReference type="PANTHER" id="PTHR33619:SF3">
    <property type="entry name" value="POLYSACCHARIDE EXPORT PROTEIN GFCE-RELATED"/>
    <property type="match status" value="1"/>
</dbReference>
<keyword evidence="6" id="KW-1185">Reference proteome</keyword>
<dbReference type="Pfam" id="PF02563">
    <property type="entry name" value="Poly_export"/>
    <property type="match status" value="1"/>
</dbReference>
<evidence type="ECO:0000256" key="1">
    <source>
        <dbReference type="ARBA" id="ARBA00022729"/>
    </source>
</evidence>
<keyword evidence="2" id="KW-0472">Membrane</keyword>